<keyword evidence="1" id="KW-0472">Membrane</keyword>
<dbReference type="GeneID" id="43648041"/>
<sequence>MKRIFHSLTNFFFCFHRGYPLQHFLFLFSAYSFLEPTFPLFLILAVDIGINKGGMVRRRIEWRRIVS</sequence>
<accession>A0A5N6TCS6</accession>
<gene>
    <name evidence="2" type="ORF">BDV38DRAFT_7245</name>
</gene>
<evidence type="ECO:0000256" key="1">
    <source>
        <dbReference type="SAM" id="Phobius"/>
    </source>
</evidence>
<keyword evidence="1" id="KW-1133">Transmembrane helix</keyword>
<reference evidence="2 3" key="1">
    <citation type="submission" date="2019-04" db="EMBL/GenBank/DDBJ databases">
        <title>Friends and foes A comparative genomics study of 23 Aspergillus species from section Flavi.</title>
        <authorList>
            <consortium name="DOE Joint Genome Institute"/>
            <person name="Kjaerbolling I."/>
            <person name="Vesth T."/>
            <person name="Frisvad J.C."/>
            <person name="Nybo J.L."/>
            <person name="Theobald S."/>
            <person name="Kildgaard S."/>
            <person name="Isbrandt T."/>
            <person name="Kuo A."/>
            <person name="Sato A."/>
            <person name="Lyhne E.K."/>
            <person name="Kogle M.E."/>
            <person name="Wiebenga A."/>
            <person name="Kun R.S."/>
            <person name="Lubbers R.J."/>
            <person name="Makela M.R."/>
            <person name="Barry K."/>
            <person name="Chovatia M."/>
            <person name="Clum A."/>
            <person name="Daum C."/>
            <person name="Haridas S."/>
            <person name="He G."/>
            <person name="LaButti K."/>
            <person name="Lipzen A."/>
            <person name="Mondo S."/>
            <person name="Riley R."/>
            <person name="Salamov A."/>
            <person name="Simmons B.A."/>
            <person name="Magnuson J.K."/>
            <person name="Henrissat B."/>
            <person name="Mortensen U.H."/>
            <person name="Larsen T.O."/>
            <person name="Devries R.P."/>
            <person name="Grigoriev I.V."/>
            <person name="Machida M."/>
            <person name="Baker S.E."/>
            <person name="Andersen M.R."/>
        </authorList>
    </citation>
    <scope>NUCLEOTIDE SEQUENCE [LARGE SCALE GENOMIC DNA]</scope>
    <source>
        <strain evidence="2 3">CBS 117625</strain>
    </source>
</reference>
<dbReference type="RefSeq" id="XP_031920143.1">
    <property type="nucleotide sequence ID" value="XM_032063831.1"/>
</dbReference>
<evidence type="ECO:0000313" key="3">
    <source>
        <dbReference type="Proteomes" id="UP000325672"/>
    </source>
</evidence>
<dbReference type="AlphaFoldDB" id="A0A5N6TCS6"/>
<dbReference type="Proteomes" id="UP000325672">
    <property type="component" value="Unassembled WGS sequence"/>
</dbReference>
<name>A0A5N6TCS6_ASPPS</name>
<keyword evidence="1" id="KW-0812">Transmembrane</keyword>
<feature type="transmembrane region" description="Helical" evidence="1">
    <location>
        <begin position="30"/>
        <end position="50"/>
    </location>
</feature>
<protein>
    <submittedName>
        <fullName evidence="2">Uncharacterized protein</fullName>
    </submittedName>
</protein>
<proteinExistence type="predicted"/>
<dbReference type="EMBL" id="ML743551">
    <property type="protein sequence ID" value="KAE8144080.1"/>
    <property type="molecule type" value="Genomic_DNA"/>
</dbReference>
<evidence type="ECO:0000313" key="2">
    <source>
        <dbReference type="EMBL" id="KAE8144080.1"/>
    </source>
</evidence>
<keyword evidence="3" id="KW-1185">Reference proteome</keyword>
<organism evidence="2 3">
    <name type="scientific">Aspergillus pseudotamarii</name>
    <dbReference type="NCBI Taxonomy" id="132259"/>
    <lineage>
        <taxon>Eukaryota</taxon>
        <taxon>Fungi</taxon>
        <taxon>Dikarya</taxon>
        <taxon>Ascomycota</taxon>
        <taxon>Pezizomycotina</taxon>
        <taxon>Eurotiomycetes</taxon>
        <taxon>Eurotiomycetidae</taxon>
        <taxon>Eurotiales</taxon>
        <taxon>Aspergillaceae</taxon>
        <taxon>Aspergillus</taxon>
        <taxon>Aspergillus subgen. Circumdati</taxon>
    </lineage>
</organism>